<organism evidence="1 2">
    <name type="scientific">Ferrigenium kumadai</name>
    <dbReference type="NCBI Taxonomy" id="1682490"/>
    <lineage>
        <taxon>Bacteria</taxon>
        <taxon>Pseudomonadati</taxon>
        <taxon>Pseudomonadota</taxon>
        <taxon>Betaproteobacteria</taxon>
        <taxon>Nitrosomonadales</taxon>
        <taxon>Gallionellaceae</taxon>
        <taxon>Ferrigenium</taxon>
    </lineage>
</organism>
<dbReference type="KEGG" id="fku:FGKAn22_12710"/>
<dbReference type="Gene3D" id="3.30.700.10">
    <property type="entry name" value="Glycoprotein, Type 4 Pilin"/>
    <property type="match status" value="1"/>
</dbReference>
<dbReference type="GO" id="GO:0043683">
    <property type="term" value="P:type IV pilus assembly"/>
    <property type="evidence" value="ECO:0007669"/>
    <property type="project" value="InterPro"/>
</dbReference>
<dbReference type="Pfam" id="PF16732">
    <property type="entry name" value="ComP_DUS"/>
    <property type="match status" value="1"/>
</dbReference>
<sequence length="129" mass="13446">MIELMVTVAIIGILAAIAYPSYVQYTVKSNRAAAESFIMGVANKQEQYMLNARQYATTLASLGVAVPADVSRNYTITEPIPVTAIPPGYTITAVPTGNQAANDTKCGSISIDQAGTKGVSGTGTVAVCW</sequence>
<accession>A0AAN1SYZ1</accession>
<evidence type="ECO:0000313" key="2">
    <source>
        <dbReference type="Proteomes" id="UP001319121"/>
    </source>
</evidence>
<dbReference type="NCBIfam" id="TIGR02532">
    <property type="entry name" value="IV_pilin_GFxxxE"/>
    <property type="match status" value="1"/>
</dbReference>
<keyword evidence="2" id="KW-1185">Reference proteome</keyword>
<proteinExistence type="predicted"/>
<name>A0AAN1SYZ1_9PROT</name>
<dbReference type="EMBL" id="AP019536">
    <property type="protein sequence ID" value="BBI99578.1"/>
    <property type="molecule type" value="Genomic_DNA"/>
</dbReference>
<dbReference type="Proteomes" id="UP001319121">
    <property type="component" value="Chromosome"/>
</dbReference>
<gene>
    <name evidence="1" type="primary">pilE_1</name>
    <name evidence="1" type="ORF">FGKAn22_12710</name>
</gene>
<protein>
    <submittedName>
        <fullName evidence="1">Type IV minor pilin protein PilE</fullName>
    </submittedName>
</protein>
<dbReference type="AlphaFoldDB" id="A0AAN1SYZ1"/>
<evidence type="ECO:0000313" key="1">
    <source>
        <dbReference type="EMBL" id="BBI99578.1"/>
    </source>
</evidence>
<dbReference type="SUPFAM" id="SSF54523">
    <property type="entry name" value="Pili subunits"/>
    <property type="match status" value="1"/>
</dbReference>
<reference evidence="1 2" key="1">
    <citation type="submission" date="2019-03" db="EMBL/GenBank/DDBJ databases">
        <title>Complete genome sequence of Ferrigenium kumadai strain An22, a microaerophilic iron-oxidizing bacterium isolated from a paddy field soil.</title>
        <authorList>
            <person name="Watanabe T."/>
            <person name="Asakawa S."/>
        </authorList>
    </citation>
    <scope>NUCLEOTIDE SEQUENCE [LARGE SCALE GENOMIC DNA]</scope>
    <source>
        <strain evidence="1 2">An22</strain>
    </source>
</reference>
<dbReference type="InterPro" id="IPR045584">
    <property type="entry name" value="Pilin-like"/>
</dbReference>
<dbReference type="InterPro" id="IPR031982">
    <property type="entry name" value="PilE-like"/>
</dbReference>
<dbReference type="InterPro" id="IPR012902">
    <property type="entry name" value="N_methyl_site"/>
</dbReference>